<evidence type="ECO:0000313" key="2">
    <source>
        <dbReference type="Proteomes" id="UP001497516"/>
    </source>
</evidence>
<dbReference type="Proteomes" id="UP001497516">
    <property type="component" value="Chromosome 4"/>
</dbReference>
<dbReference type="EMBL" id="OZ034817">
    <property type="protein sequence ID" value="CAL1384195.1"/>
    <property type="molecule type" value="Genomic_DNA"/>
</dbReference>
<accession>A0AAV2EE50</accession>
<dbReference type="AlphaFoldDB" id="A0AAV2EE50"/>
<evidence type="ECO:0000313" key="1">
    <source>
        <dbReference type="EMBL" id="CAL1384195.1"/>
    </source>
</evidence>
<organism evidence="1 2">
    <name type="scientific">Linum trigynum</name>
    <dbReference type="NCBI Taxonomy" id="586398"/>
    <lineage>
        <taxon>Eukaryota</taxon>
        <taxon>Viridiplantae</taxon>
        <taxon>Streptophyta</taxon>
        <taxon>Embryophyta</taxon>
        <taxon>Tracheophyta</taxon>
        <taxon>Spermatophyta</taxon>
        <taxon>Magnoliopsida</taxon>
        <taxon>eudicotyledons</taxon>
        <taxon>Gunneridae</taxon>
        <taxon>Pentapetalae</taxon>
        <taxon>rosids</taxon>
        <taxon>fabids</taxon>
        <taxon>Malpighiales</taxon>
        <taxon>Linaceae</taxon>
        <taxon>Linum</taxon>
    </lineage>
</organism>
<gene>
    <name evidence="1" type="ORF">LTRI10_LOCUS25421</name>
</gene>
<keyword evidence="2" id="KW-1185">Reference proteome</keyword>
<sequence length="67" mass="7353">MSFDSKGEGSGRWGGIVEMGVATGKAVPERVKVRLEFVRKRKAIFGVVFMVATREIWIGGHGWSRGS</sequence>
<name>A0AAV2EE50_9ROSI</name>
<protein>
    <submittedName>
        <fullName evidence="1">Uncharacterized protein</fullName>
    </submittedName>
</protein>
<proteinExistence type="predicted"/>
<reference evidence="1 2" key="1">
    <citation type="submission" date="2024-04" db="EMBL/GenBank/DDBJ databases">
        <authorList>
            <person name="Fracassetti M."/>
        </authorList>
    </citation>
    <scope>NUCLEOTIDE SEQUENCE [LARGE SCALE GENOMIC DNA]</scope>
</reference>